<dbReference type="InterPro" id="IPR038727">
    <property type="entry name" value="NadR/Ttd14_AAA_dom"/>
</dbReference>
<reference evidence="3" key="1">
    <citation type="submission" date="2017-08" db="EMBL/GenBank/DDBJ databases">
        <authorList>
            <person name="Varghese N."/>
            <person name="Submissions S."/>
        </authorList>
    </citation>
    <scope>NUCLEOTIDE SEQUENCE [LARGE SCALE GENOMIC DNA]</scope>
    <source>
        <strain evidence="3">JA276</strain>
    </source>
</reference>
<dbReference type="SUPFAM" id="SSF52540">
    <property type="entry name" value="P-loop containing nucleoside triphosphate hydrolases"/>
    <property type="match status" value="1"/>
</dbReference>
<dbReference type="EMBL" id="OBMT01000028">
    <property type="protein sequence ID" value="SOC22149.1"/>
    <property type="molecule type" value="Genomic_DNA"/>
</dbReference>
<evidence type="ECO:0000313" key="3">
    <source>
        <dbReference type="Proteomes" id="UP000219111"/>
    </source>
</evidence>
<gene>
    <name evidence="2" type="ORF">SAMN05877831_1282</name>
</gene>
<evidence type="ECO:0000313" key="2">
    <source>
        <dbReference type="EMBL" id="SOC22149.1"/>
    </source>
</evidence>
<sequence length="244" mass="27258">MNDRLFVITGGPGSGKTTLLSALARHGLATMPEAGRAIIQDQTRIGGTGWHGQDRQLFAELMLGWEVRSWHEAQGTDGPVVFDRGIPDVIGYLQLYVGEAPTHVHAAAELYRYRTTVFLAPPWPEIFGQDAQRGQDFHEAFATADAMEQAYAMAGYDLLPLPLTTVEARVDLVLQVLDQFVCSGRFTQIQLVNRIPVAERIRDRDKQDAQVFWPVVLHQVSQTRGDFQGLSRLGQEDTTRDLDR</sequence>
<dbReference type="Proteomes" id="UP000219111">
    <property type="component" value="Unassembled WGS sequence"/>
</dbReference>
<proteinExistence type="predicted"/>
<accession>A0A285TJ74</accession>
<name>A0A285TJ74_9RHOB</name>
<protein>
    <submittedName>
        <fullName evidence="2">Predicted ATPase</fullName>
    </submittedName>
</protein>
<keyword evidence="3" id="KW-1185">Reference proteome</keyword>
<dbReference type="InterPro" id="IPR027417">
    <property type="entry name" value="P-loop_NTPase"/>
</dbReference>
<feature type="domain" description="NadR/Ttd14 AAA" evidence="1">
    <location>
        <begin position="6"/>
        <end position="169"/>
    </location>
</feature>
<dbReference type="AlphaFoldDB" id="A0A285TJ74"/>
<dbReference type="Pfam" id="PF13521">
    <property type="entry name" value="AAA_28"/>
    <property type="match status" value="1"/>
</dbReference>
<dbReference type="Gene3D" id="3.40.50.300">
    <property type="entry name" value="P-loop containing nucleotide triphosphate hydrolases"/>
    <property type="match status" value="1"/>
</dbReference>
<evidence type="ECO:0000259" key="1">
    <source>
        <dbReference type="Pfam" id="PF13521"/>
    </source>
</evidence>
<organism evidence="2 3">
    <name type="scientific">Rhodobacter maris</name>
    <dbReference type="NCBI Taxonomy" id="446682"/>
    <lineage>
        <taxon>Bacteria</taxon>
        <taxon>Pseudomonadati</taxon>
        <taxon>Pseudomonadota</taxon>
        <taxon>Alphaproteobacteria</taxon>
        <taxon>Rhodobacterales</taxon>
        <taxon>Rhodobacter group</taxon>
        <taxon>Rhodobacter</taxon>
    </lineage>
</organism>